<evidence type="ECO:0000313" key="5">
    <source>
        <dbReference type="Proteomes" id="UP000325081"/>
    </source>
</evidence>
<organism evidence="4 5">
    <name type="scientific">Striga asiatica</name>
    <name type="common">Asiatic witchweed</name>
    <name type="synonym">Buchnera asiatica</name>
    <dbReference type="NCBI Taxonomy" id="4170"/>
    <lineage>
        <taxon>Eukaryota</taxon>
        <taxon>Viridiplantae</taxon>
        <taxon>Streptophyta</taxon>
        <taxon>Embryophyta</taxon>
        <taxon>Tracheophyta</taxon>
        <taxon>Spermatophyta</taxon>
        <taxon>Magnoliopsida</taxon>
        <taxon>eudicotyledons</taxon>
        <taxon>Gunneridae</taxon>
        <taxon>Pentapetalae</taxon>
        <taxon>asterids</taxon>
        <taxon>lamiids</taxon>
        <taxon>Lamiales</taxon>
        <taxon>Orobanchaceae</taxon>
        <taxon>Buchnereae</taxon>
        <taxon>Striga</taxon>
    </lineage>
</organism>
<evidence type="ECO:0000256" key="1">
    <source>
        <dbReference type="ARBA" id="ARBA00022768"/>
    </source>
</evidence>
<feature type="domain" description="Tr-type G" evidence="3">
    <location>
        <begin position="31"/>
        <end position="88"/>
    </location>
</feature>
<evidence type="ECO:0000256" key="2">
    <source>
        <dbReference type="ARBA" id="ARBA00022917"/>
    </source>
</evidence>
<dbReference type="Gene3D" id="3.40.50.300">
    <property type="entry name" value="P-loop containing nucleotide triphosphate hydrolases"/>
    <property type="match status" value="2"/>
</dbReference>
<protein>
    <submittedName>
        <fullName evidence="4">Elongation factor G</fullName>
    </submittedName>
</protein>
<dbReference type="SUPFAM" id="SSF158639">
    <property type="entry name" value="ENT-like"/>
    <property type="match status" value="1"/>
</dbReference>
<gene>
    <name evidence="4" type="ORF">STAS_07304</name>
</gene>
<dbReference type="InterPro" id="IPR036142">
    <property type="entry name" value="ENT_dom-like_sf"/>
</dbReference>
<dbReference type="OrthoDB" id="784070at2759"/>
<dbReference type="AlphaFoldDB" id="A0A5A7PF45"/>
<accession>A0A5A7PF45</accession>
<dbReference type="GO" id="GO:0070125">
    <property type="term" value="P:mitochondrial translational elongation"/>
    <property type="evidence" value="ECO:0007669"/>
    <property type="project" value="TreeGrafter"/>
</dbReference>
<evidence type="ECO:0000313" key="4">
    <source>
        <dbReference type="EMBL" id="GER31314.1"/>
    </source>
</evidence>
<name>A0A5A7PF45_STRAF</name>
<dbReference type="PANTHER" id="PTHR43636">
    <property type="entry name" value="ELONGATION FACTOR G, MITOCHONDRIAL"/>
    <property type="match status" value="1"/>
</dbReference>
<dbReference type="InterPro" id="IPR000795">
    <property type="entry name" value="T_Tr_GTP-bd_dom"/>
</dbReference>
<dbReference type="Proteomes" id="UP000325081">
    <property type="component" value="Unassembled WGS sequence"/>
</dbReference>
<feature type="non-terminal residue" evidence="4">
    <location>
        <position position="134"/>
    </location>
</feature>
<comment type="caution">
    <text evidence="4">The sequence shown here is derived from an EMBL/GenBank/DDBJ whole genome shotgun (WGS) entry which is preliminary data.</text>
</comment>
<dbReference type="Pfam" id="PF00009">
    <property type="entry name" value="GTP_EFTU"/>
    <property type="match status" value="1"/>
</dbReference>
<dbReference type="InterPro" id="IPR027417">
    <property type="entry name" value="P-loop_NTPase"/>
</dbReference>
<dbReference type="GO" id="GO:0005525">
    <property type="term" value="F:GTP binding"/>
    <property type="evidence" value="ECO:0007669"/>
    <property type="project" value="InterPro"/>
</dbReference>
<dbReference type="EMBL" id="BKCP01004450">
    <property type="protein sequence ID" value="GER31314.1"/>
    <property type="molecule type" value="Genomic_DNA"/>
</dbReference>
<dbReference type="PANTHER" id="PTHR43636:SF2">
    <property type="entry name" value="ELONGATION FACTOR G, MITOCHONDRIAL"/>
    <property type="match status" value="1"/>
</dbReference>
<dbReference type="GO" id="GO:0003924">
    <property type="term" value="F:GTPase activity"/>
    <property type="evidence" value="ECO:0007669"/>
    <property type="project" value="InterPro"/>
</dbReference>
<evidence type="ECO:0000259" key="3">
    <source>
        <dbReference type="Pfam" id="PF00009"/>
    </source>
</evidence>
<dbReference type="SUPFAM" id="SSF52540">
    <property type="entry name" value="P-loop containing nucleoside triphosphate hydrolases"/>
    <property type="match status" value="1"/>
</dbReference>
<proteinExistence type="predicted"/>
<keyword evidence="5" id="KW-1185">Reference proteome</keyword>
<dbReference type="GO" id="GO:0003746">
    <property type="term" value="F:translation elongation factor activity"/>
    <property type="evidence" value="ECO:0007669"/>
    <property type="project" value="UniProtKB-KW"/>
</dbReference>
<sequence>MDWNRKPVIEHNTGCNADVSEGKRGRDYHTVMPRTILQVNITGIPGHIHFTIEVERPLRVLDGAILVLCSVGGVQIELITVDRQMRIMEKRTWHDDQWRWVLIGKAYRITLGGLYASGPLSWEQEDMLTNLSVV</sequence>
<reference evidence="5" key="1">
    <citation type="journal article" date="2019" name="Curr. Biol.">
        <title>Genome Sequence of Striga asiatica Provides Insight into the Evolution of Plant Parasitism.</title>
        <authorList>
            <person name="Yoshida S."/>
            <person name="Kim S."/>
            <person name="Wafula E.K."/>
            <person name="Tanskanen J."/>
            <person name="Kim Y.M."/>
            <person name="Honaas L."/>
            <person name="Yang Z."/>
            <person name="Spallek T."/>
            <person name="Conn C.E."/>
            <person name="Ichihashi Y."/>
            <person name="Cheong K."/>
            <person name="Cui S."/>
            <person name="Der J.P."/>
            <person name="Gundlach H."/>
            <person name="Jiao Y."/>
            <person name="Hori C."/>
            <person name="Ishida J.K."/>
            <person name="Kasahara H."/>
            <person name="Kiba T."/>
            <person name="Kim M.S."/>
            <person name="Koo N."/>
            <person name="Laohavisit A."/>
            <person name="Lee Y.H."/>
            <person name="Lumba S."/>
            <person name="McCourt P."/>
            <person name="Mortimer J.C."/>
            <person name="Mutuku J.M."/>
            <person name="Nomura T."/>
            <person name="Sasaki-Sekimoto Y."/>
            <person name="Seto Y."/>
            <person name="Wang Y."/>
            <person name="Wakatake T."/>
            <person name="Sakakibara H."/>
            <person name="Demura T."/>
            <person name="Yamaguchi S."/>
            <person name="Yoneyama K."/>
            <person name="Manabe R.I."/>
            <person name="Nelson D.C."/>
            <person name="Schulman A.H."/>
            <person name="Timko M.P."/>
            <person name="dePamphilis C.W."/>
            <person name="Choi D."/>
            <person name="Shirasu K."/>
        </authorList>
    </citation>
    <scope>NUCLEOTIDE SEQUENCE [LARGE SCALE GENOMIC DNA]</scope>
    <source>
        <strain evidence="5">cv. UVA1</strain>
    </source>
</reference>
<keyword evidence="1 4" id="KW-0251">Elongation factor</keyword>
<keyword evidence="2" id="KW-0648">Protein biosynthesis</keyword>
<dbReference type="GO" id="GO:0005739">
    <property type="term" value="C:mitochondrion"/>
    <property type="evidence" value="ECO:0007669"/>
    <property type="project" value="TreeGrafter"/>
</dbReference>